<dbReference type="EMBL" id="JABFTX010000001">
    <property type="protein sequence ID" value="MCE8002677.1"/>
    <property type="molecule type" value="Genomic_DNA"/>
</dbReference>
<dbReference type="Proteomes" id="UP001320168">
    <property type="component" value="Unassembled WGS sequence"/>
</dbReference>
<keyword evidence="3" id="KW-0378">Hydrolase</keyword>
<evidence type="ECO:0000256" key="1">
    <source>
        <dbReference type="ARBA" id="ARBA00011076"/>
    </source>
</evidence>
<dbReference type="InterPro" id="IPR012338">
    <property type="entry name" value="Beta-lactam/transpept-like"/>
</dbReference>
<accession>A0ABS9A2A5</accession>
<evidence type="ECO:0000256" key="4">
    <source>
        <dbReference type="ARBA" id="ARBA00049534"/>
    </source>
</evidence>
<sequence>MERIDESKSAILAVAPGRMGFGVIGPALNEHGNSVAGLRLLEALSSRWRLGAFA</sequence>
<name>A0ABS9A2A5_9GAMM</name>
<dbReference type="Gene3D" id="3.40.710.10">
    <property type="entry name" value="DD-peptidase/beta-lactamase superfamily"/>
    <property type="match status" value="1"/>
</dbReference>
<comment type="similarity">
    <text evidence="1">Belongs to the glutaminase family.</text>
</comment>
<reference evidence="5 6" key="1">
    <citation type="journal article" date="2021" name="Front. Microbiol.">
        <title>Aerobic Denitrification and Heterotrophic Sulfur Oxidation in the Genus Halomonas Revealed by Six Novel Species Characterizations and Genome-Based Analysis.</title>
        <authorList>
            <person name="Wang L."/>
            <person name="Shao Z."/>
        </authorList>
    </citation>
    <scope>NUCLEOTIDE SEQUENCE [LARGE SCALE GENOMIC DNA]</scope>
    <source>
        <strain evidence="5 6">MCCC 1A11081</strain>
    </source>
</reference>
<dbReference type="InterPro" id="IPR015868">
    <property type="entry name" value="Glutaminase"/>
</dbReference>
<dbReference type="EC" id="3.5.1.2" evidence="2"/>
<dbReference type="Pfam" id="PF04960">
    <property type="entry name" value="Glutaminase"/>
    <property type="match status" value="1"/>
</dbReference>
<dbReference type="RefSeq" id="WP_234269427.1">
    <property type="nucleotide sequence ID" value="NZ_JABFTX010000001.1"/>
</dbReference>
<organism evidence="5 6">
    <name type="scientific">Billgrantia ethanolica</name>
    <dbReference type="NCBI Taxonomy" id="2733486"/>
    <lineage>
        <taxon>Bacteria</taxon>
        <taxon>Pseudomonadati</taxon>
        <taxon>Pseudomonadota</taxon>
        <taxon>Gammaproteobacteria</taxon>
        <taxon>Oceanospirillales</taxon>
        <taxon>Halomonadaceae</taxon>
        <taxon>Billgrantia</taxon>
    </lineage>
</organism>
<evidence type="ECO:0000256" key="3">
    <source>
        <dbReference type="ARBA" id="ARBA00022801"/>
    </source>
</evidence>
<dbReference type="SUPFAM" id="SSF56601">
    <property type="entry name" value="beta-lactamase/transpeptidase-like"/>
    <property type="match status" value="1"/>
</dbReference>
<comment type="caution">
    <text evidence="5">The sequence shown here is derived from an EMBL/GenBank/DDBJ whole genome shotgun (WGS) entry which is preliminary data.</text>
</comment>
<protein>
    <recommendedName>
        <fullName evidence="2">glutaminase</fullName>
        <ecNumber evidence="2">3.5.1.2</ecNumber>
    </recommendedName>
</protein>
<evidence type="ECO:0000256" key="2">
    <source>
        <dbReference type="ARBA" id="ARBA00012918"/>
    </source>
</evidence>
<proteinExistence type="inferred from homology"/>
<comment type="catalytic activity">
    <reaction evidence="4">
        <text>L-glutamine + H2O = L-glutamate + NH4(+)</text>
        <dbReference type="Rhea" id="RHEA:15889"/>
        <dbReference type="ChEBI" id="CHEBI:15377"/>
        <dbReference type="ChEBI" id="CHEBI:28938"/>
        <dbReference type="ChEBI" id="CHEBI:29985"/>
        <dbReference type="ChEBI" id="CHEBI:58359"/>
        <dbReference type="EC" id="3.5.1.2"/>
    </reaction>
</comment>
<evidence type="ECO:0000313" key="5">
    <source>
        <dbReference type="EMBL" id="MCE8002677.1"/>
    </source>
</evidence>
<evidence type="ECO:0000313" key="6">
    <source>
        <dbReference type="Proteomes" id="UP001320168"/>
    </source>
</evidence>
<gene>
    <name evidence="5" type="ORF">HOP53_07495</name>
</gene>
<keyword evidence="6" id="KW-1185">Reference proteome</keyword>